<dbReference type="EMBL" id="JAPFFI010000014">
    <property type="protein sequence ID" value="KAJ6366551.1"/>
    <property type="molecule type" value="Genomic_DNA"/>
</dbReference>
<reference evidence="1" key="1">
    <citation type="submission" date="2022-10" db="EMBL/GenBank/DDBJ databases">
        <authorList>
            <person name="Hyden B.L."/>
            <person name="Feng K."/>
            <person name="Yates T."/>
            <person name="Jawdy S."/>
            <person name="Smart L.B."/>
            <person name="Muchero W."/>
        </authorList>
    </citation>
    <scope>NUCLEOTIDE SEQUENCE</scope>
    <source>
        <tissue evidence="1">Shoot tip</tissue>
    </source>
</reference>
<comment type="caution">
    <text evidence="1">The sequence shown here is derived from an EMBL/GenBank/DDBJ whole genome shotgun (WGS) entry which is preliminary data.</text>
</comment>
<reference evidence="1" key="2">
    <citation type="journal article" date="2023" name="Int. J. Mol. Sci.">
        <title>De Novo Assembly and Annotation of 11 Diverse Shrub Willow (Salix) Genomes Reveals Novel Gene Organization in Sex-Linked Regions.</title>
        <authorList>
            <person name="Hyden B."/>
            <person name="Feng K."/>
            <person name="Yates T.B."/>
            <person name="Jawdy S."/>
            <person name="Cereghino C."/>
            <person name="Smart L.B."/>
            <person name="Muchero W."/>
        </authorList>
    </citation>
    <scope>NUCLEOTIDE SEQUENCE</scope>
    <source>
        <tissue evidence="1">Shoot tip</tissue>
    </source>
</reference>
<accession>A0ABQ9AY93</accession>
<protein>
    <submittedName>
        <fullName evidence="1">Uncharacterized protein</fullName>
    </submittedName>
</protein>
<dbReference type="Proteomes" id="UP001141253">
    <property type="component" value="Chromosome 7"/>
</dbReference>
<proteinExistence type="predicted"/>
<evidence type="ECO:0000313" key="1">
    <source>
        <dbReference type="EMBL" id="KAJ6366551.1"/>
    </source>
</evidence>
<evidence type="ECO:0000313" key="2">
    <source>
        <dbReference type="Proteomes" id="UP001141253"/>
    </source>
</evidence>
<name>A0ABQ9AY93_9ROSI</name>
<keyword evidence="2" id="KW-1185">Reference proteome</keyword>
<organism evidence="1 2">
    <name type="scientific">Salix suchowensis</name>
    <dbReference type="NCBI Taxonomy" id="1278906"/>
    <lineage>
        <taxon>Eukaryota</taxon>
        <taxon>Viridiplantae</taxon>
        <taxon>Streptophyta</taxon>
        <taxon>Embryophyta</taxon>
        <taxon>Tracheophyta</taxon>
        <taxon>Spermatophyta</taxon>
        <taxon>Magnoliopsida</taxon>
        <taxon>eudicotyledons</taxon>
        <taxon>Gunneridae</taxon>
        <taxon>Pentapetalae</taxon>
        <taxon>rosids</taxon>
        <taxon>fabids</taxon>
        <taxon>Malpighiales</taxon>
        <taxon>Salicaceae</taxon>
        <taxon>Saliceae</taxon>
        <taxon>Salix</taxon>
    </lineage>
</organism>
<sequence>MVKQRESMEELLKFTLESHIKLLEEDPNDFIFMLKWSKRTRILNLPLSNTPNHVIYGSRMEIDKFTATASSMKNDVENASASNIDEDTKWANMKRFWDHSGEERKIQYLGLYLEGLKESPVASS</sequence>
<gene>
    <name evidence="1" type="ORF">OIU77_003022</name>
</gene>